<protein>
    <recommendedName>
        <fullName evidence="11">ATP synthase gamma chain</fullName>
    </recommendedName>
    <alternativeName>
        <fullName evidence="11">ATP synthase F1 sector gamma subunit</fullName>
    </alternativeName>
    <alternativeName>
        <fullName evidence="11">F-ATPase gamma subunit</fullName>
    </alternativeName>
</protein>
<evidence type="ECO:0000256" key="3">
    <source>
        <dbReference type="ARBA" id="ARBA00007681"/>
    </source>
</evidence>
<evidence type="ECO:0000256" key="10">
    <source>
        <dbReference type="ARBA" id="ARBA00060385"/>
    </source>
</evidence>
<proteinExistence type="inferred from homology"/>
<keyword evidence="11" id="KW-1003">Cell membrane</keyword>
<dbReference type="FunFam" id="1.10.287.80:FF:000003">
    <property type="entry name" value="ATP synthase gamma chain, chloroplastic"/>
    <property type="match status" value="1"/>
</dbReference>
<dbReference type="HAMAP" id="MF_00815">
    <property type="entry name" value="ATP_synth_gamma_bact"/>
    <property type="match status" value="1"/>
</dbReference>
<evidence type="ECO:0000256" key="4">
    <source>
        <dbReference type="ARBA" id="ARBA00022448"/>
    </source>
</evidence>
<dbReference type="GO" id="GO:0046933">
    <property type="term" value="F:proton-transporting ATP synthase activity, rotational mechanism"/>
    <property type="evidence" value="ECO:0007669"/>
    <property type="project" value="UniProtKB-UniRule"/>
</dbReference>
<keyword evidence="8 11" id="KW-0139">CF(1)</keyword>
<dbReference type="NCBIfam" id="TIGR01146">
    <property type="entry name" value="ATPsyn_F1gamma"/>
    <property type="match status" value="1"/>
</dbReference>
<reference evidence="13" key="1">
    <citation type="journal article" date="2020" name="Appl. Environ. Microbiol.">
        <title>Diazotrophic Anaeromyxobacter Isolates from Soils.</title>
        <authorList>
            <person name="Masuda Y."/>
            <person name="Yamanaka H."/>
            <person name="Xu Z.X."/>
            <person name="Shiratori Y."/>
            <person name="Aono T."/>
            <person name="Amachi S."/>
            <person name="Senoo K."/>
            <person name="Itoh H."/>
        </authorList>
    </citation>
    <scope>NUCLEOTIDE SEQUENCE [LARGE SCALE GENOMIC DNA]</scope>
    <source>
        <strain evidence="13">R267</strain>
    </source>
</reference>
<keyword evidence="4 11" id="KW-0813">Transport</keyword>
<evidence type="ECO:0000256" key="9">
    <source>
        <dbReference type="ARBA" id="ARBA00023310"/>
    </source>
</evidence>
<keyword evidence="6 11" id="KW-0406">Ion transport</keyword>
<dbReference type="PROSITE" id="PS00153">
    <property type="entry name" value="ATPASE_GAMMA"/>
    <property type="match status" value="1"/>
</dbReference>
<comment type="caution">
    <text evidence="12">The sequence shown here is derived from an EMBL/GenBank/DDBJ whole genome shotgun (WGS) entry which is preliminary data.</text>
</comment>
<dbReference type="Gene3D" id="3.40.1380.10">
    <property type="match status" value="1"/>
</dbReference>
<dbReference type="GO" id="GO:0009579">
    <property type="term" value="C:thylakoid"/>
    <property type="evidence" value="ECO:0007669"/>
    <property type="project" value="UniProtKB-SubCell"/>
</dbReference>
<comment type="subunit">
    <text evidence="11">F-type ATPases have 2 components, CF(1) - the catalytic core - and CF(0) - the membrane proton channel. CF(1) has five subunits: alpha(3), beta(3), gamma(1), delta(1), epsilon(1). CF(0) has three main subunits: a, b and c.</text>
</comment>
<organism evidence="12 13">
    <name type="scientific">Anaeromyxobacter diazotrophicus</name>
    <dbReference type="NCBI Taxonomy" id="2590199"/>
    <lineage>
        <taxon>Bacteria</taxon>
        <taxon>Pseudomonadati</taxon>
        <taxon>Myxococcota</taxon>
        <taxon>Myxococcia</taxon>
        <taxon>Myxococcales</taxon>
        <taxon>Cystobacterineae</taxon>
        <taxon>Anaeromyxobacteraceae</taxon>
        <taxon>Anaeromyxobacter</taxon>
    </lineage>
</organism>
<evidence type="ECO:0000256" key="7">
    <source>
        <dbReference type="ARBA" id="ARBA00023136"/>
    </source>
</evidence>
<comment type="function">
    <text evidence="1 11">Produces ATP from ADP in the presence of a proton gradient across the membrane. The gamma chain is believed to be important in regulating ATPase activity and the flow of protons through the CF(0) complex.</text>
</comment>
<dbReference type="PANTHER" id="PTHR11693">
    <property type="entry name" value="ATP SYNTHASE GAMMA CHAIN"/>
    <property type="match status" value="1"/>
</dbReference>
<dbReference type="InterPro" id="IPR035968">
    <property type="entry name" value="ATP_synth_F1_ATPase_gsu"/>
</dbReference>
<dbReference type="GO" id="GO:0042777">
    <property type="term" value="P:proton motive force-driven plasma membrane ATP synthesis"/>
    <property type="evidence" value="ECO:0007669"/>
    <property type="project" value="UniProtKB-UniRule"/>
</dbReference>
<dbReference type="PRINTS" id="PR00126">
    <property type="entry name" value="ATPASEGAMMA"/>
</dbReference>
<dbReference type="Pfam" id="PF00231">
    <property type="entry name" value="ATP-synt"/>
    <property type="match status" value="1"/>
</dbReference>
<dbReference type="Proteomes" id="UP000503640">
    <property type="component" value="Unassembled WGS sequence"/>
</dbReference>
<keyword evidence="7 11" id="KW-0472">Membrane</keyword>
<evidence type="ECO:0000256" key="2">
    <source>
        <dbReference type="ARBA" id="ARBA00004170"/>
    </source>
</evidence>
<dbReference type="PANTHER" id="PTHR11693:SF22">
    <property type="entry name" value="ATP SYNTHASE SUBUNIT GAMMA, MITOCHONDRIAL"/>
    <property type="match status" value="1"/>
</dbReference>
<evidence type="ECO:0000256" key="6">
    <source>
        <dbReference type="ARBA" id="ARBA00023065"/>
    </source>
</evidence>
<dbReference type="SUPFAM" id="SSF52943">
    <property type="entry name" value="ATP synthase (F1-ATPase), gamma subunit"/>
    <property type="match status" value="1"/>
</dbReference>
<evidence type="ECO:0000256" key="1">
    <source>
        <dbReference type="ARBA" id="ARBA00003456"/>
    </source>
</evidence>
<dbReference type="GO" id="GO:0005886">
    <property type="term" value="C:plasma membrane"/>
    <property type="evidence" value="ECO:0007669"/>
    <property type="project" value="UniProtKB-SubCell"/>
</dbReference>
<evidence type="ECO:0000256" key="5">
    <source>
        <dbReference type="ARBA" id="ARBA00022781"/>
    </source>
</evidence>
<keyword evidence="9 11" id="KW-0066">ATP synthesis</keyword>
<comment type="similarity">
    <text evidence="3 11">Belongs to the ATPase gamma chain family.</text>
</comment>
<dbReference type="Gene3D" id="1.10.287.80">
    <property type="entry name" value="ATP synthase, gamma subunit, helix hairpin domain"/>
    <property type="match status" value="1"/>
</dbReference>
<dbReference type="EMBL" id="BJTG01000005">
    <property type="protein sequence ID" value="GEJ57678.1"/>
    <property type="molecule type" value="Genomic_DNA"/>
</dbReference>
<evidence type="ECO:0000313" key="13">
    <source>
        <dbReference type="Proteomes" id="UP000503640"/>
    </source>
</evidence>
<dbReference type="InterPro" id="IPR000131">
    <property type="entry name" value="ATP_synth_F1_gsu"/>
</dbReference>
<sequence length="290" mass="32049">MPSLRDIRTRIGSVKNTRQITKAMKMVSAAKLRRAQDAITRARPYATLLEQALARIASRAAAEEKPSHPLLAARPVKRAELVLLTSDRGLAGAFNSNVVRRAQRFLTETSDQYEHVDVAILGRKARDFFRARHMPVRKDYGGVHQLATYAKASELATELSQRFLSGEVDAVFLCYNEFKSAIAQTVVVKQLLPIVTPGAAAAPQGYDFLYEPSRNELLADLVPKHLAIQVWRALLDSAASEHGARMTAMESATTNAEDMIAALTLQYNRARQAYVTKELMEIVSGAEALK</sequence>
<accession>A0A7I9VN93</accession>
<name>A0A7I9VN93_9BACT</name>
<dbReference type="AlphaFoldDB" id="A0A7I9VN93"/>
<dbReference type="CDD" id="cd12151">
    <property type="entry name" value="F1-ATPase_gamma"/>
    <property type="match status" value="1"/>
</dbReference>
<dbReference type="GO" id="GO:0005524">
    <property type="term" value="F:ATP binding"/>
    <property type="evidence" value="ECO:0007669"/>
    <property type="project" value="UniProtKB-UniRule"/>
</dbReference>
<dbReference type="GO" id="GO:0045259">
    <property type="term" value="C:proton-transporting ATP synthase complex"/>
    <property type="evidence" value="ECO:0007669"/>
    <property type="project" value="UniProtKB-KW"/>
</dbReference>
<dbReference type="RefSeq" id="WP_176065478.1">
    <property type="nucleotide sequence ID" value="NZ_BJTG01000005.1"/>
</dbReference>
<evidence type="ECO:0000256" key="8">
    <source>
        <dbReference type="ARBA" id="ARBA00023196"/>
    </source>
</evidence>
<keyword evidence="5 11" id="KW-0375">Hydrogen ion transport</keyword>
<gene>
    <name evidence="11 12" type="primary">atpG</name>
    <name evidence="12" type="ORF">AMYX_24190</name>
</gene>
<comment type="subcellular location">
    <subcellularLocation>
        <location evidence="11">Cell membrane</location>
        <topology evidence="11">Peripheral membrane protein</topology>
    </subcellularLocation>
    <subcellularLocation>
        <location evidence="2">Membrane</location>
        <topology evidence="2">Peripheral membrane protein</topology>
    </subcellularLocation>
    <subcellularLocation>
        <location evidence="10">Thylakoid</location>
    </subcellularLocation>
</comment>
<evidence type="ECO:0000256" key="11">
    <source>
        <dbReference type="HAMAP-Rule" id="MF_00815"/>
    </source>
</evidence>
<dbReference type="InterPro" id="IPR023632">
    <property type="entry name" value="ATP_synth_F1_gsu_CS"/>
</dbReference>
<keyword evidence="13" id="KW-1185">Reference proteome</keyword>
<evidence type="ECO:0000313" key="12">
    <source>
        <dbReference type="EMBL" id="GEJ57678.1"/>
    </source>
</evidence>